<sequence>VGVAQDPDSGINSVKSYQLSKNAHFTLAVKESPDGNKYPELVLDKPMDREKQSSHILILTAVDGGDPVRSGTAQIRINVTDANDNPPVFTEEIYKVSLRENLPKDSLVLQVRAADKDEGSNAQITYFLSNTQDHTRTLFYLNPENGRITNKGDIDFEETNTFMLGVEARDGGGQIAHSKVQIEIIDENDNSPEVTFTSVSSPIPEDSLPGTVIALIKVRDQDTGENGEVKCHIEHNLPFKITSTSN</sequence>
<reference evidence="13" key="1">
    <citation type="submission" date="2025-08" db="UniProtKB">
        <authorList>
            <consortium name="Ensembl"/>
        </authorList>
    </citation>
    <scope>IDENTIFICATION</scope>
</reference>
<evidence type="ECO:0000256" key="3">
    <source>
        <dbReference type="ARBA" id="ARBA00022692"/>
    </source>
</evidence>
<keyword evidence="9" id="KW-0472">Membrane</keyword>
<dbReference type="GO" id="GO:0007156">
    <property type="term" value="P:homophilic cell adhesion via plasma membrane adhesion molecules"/>
    <property type="evidence" value="ECO:0007669"/>
    <property type="project" value="InterPro"/>
</dbReference>
<name>A0A8C8S402_9SAUR</name>
<feature type="domain" description="Cadherin" evidence="12">
    <location>
        <begin position="4"/>
        <end position="89"/>
    </location>
</feature>
<comment type="subcellular location">
    <subcellularLocation>
        <location evidence="1">Cell membrane</location>
        <topology evidence="1">Single-pass type I membrane protein</topology>
    </subcellularLocation>
</comment>
<keyword evidence="5" id="KW-0677">Repeat</keyword>
<dbReference type="FunFam" id="2.60.40.60:FF:000007">
    <property type="entry name" value="Protocadherin alpha 2"/>
    <property type="match status" value="1"/>
</dbReference>
<dbReference type="Proteomes" id="UP000694393">
    <property type="component" value="Unplaced"/>
</dbReference>
<evidence type="ECO:0000256" key="10">
    <source>
        <dbReference type="ARBA" id="ARBA00023180"/>
    </source>
</evidence>
<evidence type="ECO:0000256" key="2">
    <source>
        <dbReference type="ARBA" id="ARBA00022475"/>
    </source>
</evidence>
<keyword evidence="14" id="KW-1185">Reference proteome</keyword>
<keyword evidence="4" id="KW-0732">Signal</keyword>
<evidence type="ECO:0000259" key="12">
    <source>
        <dbReference type="PROSITE" id="PS50268"/>
    </source>
</evidence>
<evidence type="ECO:0000256" key="11">
    <source>
        <dbReference type="PROSITE-ProRule" id="PRU00043"/>
    </source>
</evidence>
<dbReference type="PANTHER" id="PTHR24028">
    <property type="entry name" value="CADHERIN-87A"/>
    <property type="match status" value="1"/>
</dbReference>
<evidence type="ECO:0000313" key="14">
    <source>
        <dbReference type="Proteomes" id="UP000694393"/>
    </source>
</evidence>
<dbReference type="Ensembl" id="ENSPCET00000014373.1">
    <property type="protein sequence ID" value="ENSPCEP00000013860.1"/>
    <property type="gene ID" value="ENSPCEG00000011001.1"/>
</dbReference>
<dbReference type="InterPro" id="IPR015919">
    <property type="entry name" value="Cadherin-like_sf"/>
</dbReference>
<feature type="domain" description="Cadherin" evidence="12">
    <location>
        <begin position="90"/>
        <end position="194"/>
    </location>
</feature>
<dbReference type="SUPFAM" id="SSF49313">
    <property type="entry name" value="Cadherin-like"/>
    <property type="match status" value="3"/>
</dbReference>
<keyword evidence="6 11" id="KW-0106">Calcium</keyword>
<keyword evidence="10" id="KW-0325">Glycoprotein</keyword>
<dbReference type="SMART" id="SM00112">
    <property type="entry name" value="CA"/>
    <property type="match status" value="2"/>
</dbReference>
<evidence type="ECO:0000256" key="4">
    <source>
        <dbReference type="ARBA" id="ARBA00022729"/>
    </source>
</evidence>
<keyword evidence="8" id="KW-1133">Transmembrane helix</keyword>
<dbReference type="CDD" id="cd11304">
    <property type="entry name" value="Cadherin_repeat"/>
    <property type="match status" value="3"/>
</dbReference>
<evidence type="ECO:0000256" key="7">
    <source>
        <dbReference type="ARBA" id="ARBA00022889"/>
    </source>
</evidence>
<keyword evidence="3" id="KW-0812">Transmembrane</keyword>
<accession>A0A8C8S402</accession>
<evidence type="ECO:0000256" key="1">
    <source>
        <dbReference type="ARBA" id="ARBA00004251"/>
    </source>
</evidence>
<evidence type="ECO:0000256" key="8">
    <source>
        <dbReference type="ARBA" id="ARBA00022989"/>
    </source>
</evidence>
<dbReference type="PANTHER" id="PTHR24028:SF73">
    <property type="entry name" value="PROTOCADHERIN GAMMA-B3-RELATED"/>
    <property type="match status" value="1"/>
</dbReference>
<dbReference type="Pfam" id="PF00028">
    <property type="entry name" value="Cadherin"/>
    <property type="match status" value="2"/>
</dbReference>
<dbReference type="PROSITE" id="PS00232">
    <property type="entry name" value="CADHERIN_1"/>
    <property type="match status" value="2"/>
</dbReference>
<dbReference type="FunFam" id="2.60.40.60:FF:000002">
    <property type="entry name" value="Protocadherin alpha 2"/>
    <property type="match status" value="1"/>
</dbReference>
<evidence type="ECO:0000256" key="5">
    <source>
        <dbReference type="ARBA" id="ARBA00022737"/>
    </source>
</evidence>
<evidence type="ECO:0000313" key="13">
    <source>
        <dbReference type="Ensembl" id="ENSPCEP00000013860.1"/>
    </source>
</evidence>
<dbReference type="GO" id="GO:0005886">
    <property type="term" value="C:plasma membrane"/>
    <property type="evidence" value="ECO:0007669"/>
    <property type="project" value="UniProtKB-SubCell"/>
</dbReference>
<dbReference type="InterPro" id="IPR002126">
    <property type="entry name" value="Cadherin-like_dom"/>
</dbReference>
<dbReference type="InterPro" id="IPR020894">
    <property type="entry name" value="Cadherin_CS"/>
</dbReference>
<dbReference type="GO" id="GO:0005509">
    <property type="term" value="F:calcium ion binding"/>
    <property type="evidence" value="ECO:0007669"/>
    <property type="project" value="UniProtKB-UniRule"/>
</dbReference>
<dbReference type="Gene3D" id="2.60.40.60">
    <property type="entry name" value="Cadherins"/>
    <property type="match status" value="3"/>
</dbReference>
<dbReference type="PRINTS" id="PR00205">
    <property type="entry name" value="CADHERIN"/>
</dbReference>
<keyword evidence="2" id="KW-1003">Cell membrane</keyword>
<dbReference type="AlphaFoldDB" id="A0A8C8S402"/>
<organism evidence="13 14">
    <name type="scientific">Pelusios castaneus</name>
    <name type="common">West African mud turtle</name>
    <dbReference type="NCBI Taxonomy" id="367368"/>
    <lineage>
        <taxon>Eukaryota</taxon>
        <taxon>Metazoa</taxon>
        <taxon>Chordata</taxon>
        <taxon>Craniata</taxon>
        <taxon>Vertebrata</taxon>
        <taxon>Euteleostomi</taxon>
        <taxon>Archelosauria</taxon>
        <taxon>Testudinata</taxon>
        <taxon>Testudines</taxon>
        <taxon>Pleurodira</taxon>
        <taxon>Pelomedusidae</taxon>
        <taxon>Pelusios</taxon>
    </lineage>
</organism>
<reference evidence="13" key="2">
    <citation type="submission" date="2025-09" db="UniProtKB">
        <authorList>
            <consortium name="Ensembl"/>
        </authorList>
    </citation>
    <scope>IDENTIFICATION</scope>
</reference>
<evidence type="ECO:0000256" key="6">
    <source>
        <dbReference type="ARBA" id="ARBA00022837"/>
    </source>
</evidence>
<proteinExistence type="predicted"/>
<dbReference type="InterPro" id="IPR050174">
    <property type="entry name" value="Protocadherin/Cadherin-CA"/>
</dbReference>
<evidence type="ECO:0000256" key="9">
    <source>
        <dbReference type="ARBA" id="ARBA00023136"/>
    </source>
</evidence>
<keyword evidence="7" id="KW-0130">Cell adhesion</keyword>
<protein>
    <recommendedName>
        <fullName evidence="12">Cadherin domain-containing protein</fullName>
    </recommendedName>
</protein>
<dbReference type="PROSITE" id="PS50268">
    <property type="entry name" value="CADHERIN_2"/>
    <property type="match status" value="2"/>
</dbReference>